<organism evidence="2 3">
    <name type="scientific">Aphis glycines</name>
    <name type="common">Soybean aphid</name>
    <dbReference type="NCBI Taxonomy" id="307491"/>
    <lineage>
        <taxon>Eukaryota</taxon>
        <taxon>Metazoa</taxon>
        <taxon>Ecdysozoa</taxon>
        <taxon>Arthropoda</taxon>
        <taxon>Hexapoda</taxon>
        <taxon>Insecta</taxon>
        <taxon>Pterygota</taxon>
        <taxon>Neoptera</taxon>
        <taxon>Paraneoptera</taxon>
        <taxon>Hemiptera</taxon>
        <taxon>Sternorrhyncha</taxon>
        <taxon>Aphidomorpha</taxon>
        <taxon>Aphidoidea</taxon>
        <taxon>Aphididae</taxon>
        <taxon>Aphidini</taxon>
        <taxon>Aphis</taxon>
        <taxon>Aphis</taxon>
    </lineage>
</organism>
<proteinExistence type="predicted"/>
<evidence type="ECO:0000256" key="1">
    <source>
        <dbReference type="SAM" id="Phobius"/>
    </source>
</evidence>
<gene>
    <name evidence="2" type="ORF">AGLY_002753</name>
</gene>
<keyword evidence="1" id="KW-1133">Transmembrane helix</keyword>
<keyword evidence="3" id="KW-1185">Reference proteome</keyword>
<comment type="caution">
    <text evidence="2">The sequence shown here is derived from an EMBL/GenBank/DDBJ whole genome shotgun (WGS) entry which is preliminary data.</text>
</comment>
<dbReference type="EMBL" id="VYZN01000009">
    <property type="protein sequence ID" value="KAE9542842.1"/>
    <property type="molecule type" value="Genomic_DNA"/>
</dbReference>
<feature type="transmembrane region" description="Helical" evidence="1">
    <location>
        <begin position="25"/>
        <end position="50"/>
    </location>
</feature>
<keyword evidence="1" id="KW-0472">Membrane</keyword>
<dbReference type="AlphaFoldDB" id="A0A6G0U3I7"/>
<reference evidence="2 3" key="1">
    <citation type="submission" date="2019-08" db="EMBL/GenBank/DDBJ databases">
        <title>The genome of the soybean aphid Biotype 1, its phylome, world population structure and adaptation to the North American continent.</title>
        <authorList>
            <person name="Giordano R."/>
            <person name="Donthu R.K."/>
            <person name="Hernandez A.G."/>
            <person name="Wright C.L."/>
            <person name="Zimin A.V."/>
        </authorList>
    </citation>
    <scope>NUCLEOTIDE SEQUENCE [LARGE SCALE GENOMIC DNA]</scope>
    <source>
        <tissue evidence="2">Whole aphids</tissue>
    </source>
</reference>
<evidence type="ECO:0000313" key="3">
    <source>
        <dbReference type="Proteomes" id="UP000475862"/>
    </source>
</evidence>
<sequence length="213" mass="24487">MYSKLYFCNNYDVVFKKKQSKLNNFICILFDTVFYLLVIGLIAVVMQILYPICKIVTICLLNEQHICFHCRVFNKFAYDIFDLFLVGTIHYNNNRNHKHILSSSSLFTAVDPSLCSINIVIANEDGVCCTKQYSIVILGHNDIIVQTCTVPPQNSDYVTARVKTNPFNRTNCKNVLKYHPDKWKVFYVPLISKAVILGICDSFHSWLVSFMSG</sequence>
<name>A0A6G0U3I7_APHGL</name>
<keyword evidence="1" id="KW-0812">Transmembrane</keyword>
<dbReference type="Proteomes" id="UP000475862">
    <property type="component" value="Unassembled WGS sequence"/>
</dbReference>
<evidence type="ECO:0000313" key="2">
    <source>
        <dbReference type="EMBL" id="KAE9542842.1"/>
    </source>
</evidence>
<accession>A0A6G0U3I7</accession>
<protein>
    <submittedName>
        <fullName evidence="2">Uncharacterized protein</fullName>
    </submittedName>
</protein>